<feature type="transmembrane region" description="Helical" evidence="1">
    <location>
        <begin position="65"/>
        <end position="82"/>
    </location>
</feature>
<feature type="transmembrane region" description="Helical" evidence="1">
    <location>
        <begin position="87"/>
        <end position="105"/>
    </location>
</feature>
<comment type="caution">
    <text evidence="2">The sequence shown here is derived from an EMBL/GenBank/DDBJ whole genome shotgun (WGS) entry which is preliminary data.</text>
</comment>
<dbReference type="AlphaFoldDB" id="A0ABD5PDR8"/>
<keyword evidence="1" id="KW-0812">Transmembrane</keyword>
<protein>
    <recommendedName>
        <fullName evidence="4">Phosphatidate cytidylyltransferase</fullName>
    </recommendedName>
</protein>
<keyword evidence="1" id="KW-0472">Membrane</keyword>
<dbReference type="Proteomes" id="UP001595921">
    <property type="component" value="Unassembled WGS sequence"/>
</dbReference>
<sequence length="113" mass="11863">MPSTTQSKNWKIATAVAVLAVLAYAVVVASQLLLGAILATAVYLVSWLAAYVKDNGYPRSLGPRRTWLVAVLSTLVFLYAIVIAGQVLLGLLAVALIALVAWVTSPTGPLASR</sequence>
<evidence type="ECO:0000313" key="2">
    <source>
        <dbReference type="EMBL" id="MFC4358873.1"/>
    </source>
</evidence>
<name>A0ABD5PDR8_9EURY</name>
<dbReference type="RefSeq" id="WP_267619796.1">
    <property type="nucleotide sequence ID" value="NZ_JAODIW010000004.1"/>
</dbReference>
<dbReference type="EMBL" id="JBHSDS010000007">
    <property type="protein sequence ID" value="MFC4358873.1"/>
    <property type="molecule type" value="Genomic_DNA"/>
</dbReference>
<proteinExistence type="predicted"/>
<reference evidence="2 3" key="1">
    <citation type="journal article" date="2019" name="Int. J. Syst. Evol. Microbiol.">
        <title>The Global Catalogue of Microorganisms (GCM) 10K type strain sequencing project: providing services to taxonomists for standard genome sequencing and annotation.</title>
        <authorList>
            <consortium name="The Broad Institute Genomics Platform"/>
            <consortium name="The Broad Institute Genome Sequencing Center for Infectious Disease"/>
            <person name="Wu L."/>
            <person name="Ma J."/>
        </authorList>
    </citation>
    <scope>NUCLEOTIDE SEQUENCE [LARGE SCALE GENOMIC DNA]</scope>
    <source>
        <strain evidence="2 3">CGMCC 1.12553</strain>
    </source>
</reference>
<keyword evidence="1" id="KW-1133">Transmembrane helix</keyword>
<evidence type="ECO:0000313" key="3">
    <source>
        <dbReference type="Proteomes" id="UP001595921"/>
    </source>
</evidence>
<organism evidence="2 3">
    <name type="scientific">Halobium salinum</name>
    <dbReference type="NCBI Taxonomy" id="1364940"/>
    <lineage>
        <taxon>Archaea</taxon>
        <taxon>Methanobacteriati</taxon>
        <taxon>Methanobacteriota</taxon>
        <taxon>Stenosarchaea group</taxon>
        <taxon>Halobacteria</taxon>
        <taxon>Halobacteriales</taxon>
        <taxon>Haloferacaceae</taxon>
        <taxon>Halobium</taxon>
    </lineage>
</organism>
<gene>
    <name evidence="2" type="ORF">ACFO0N_13065</name>
</gene>
<evidence type="ECO:0008006" key="4">
    <source>
        <dbReference type="Google" id="ProtNLM"/>
    </source>
</evidence>
<keyword evidence="3" id="KW-1185">Reference proteome</keyword>
<feature type="transmembrane region" description="Helical" evidence="1">
    <location>
        <begin position="12"/>
        <end position="45"/>
    </location>
</feature>
<accession>A0ABD5PDR8</accession>
<evidence type="ECO:0000256" key="1">
    <source>
        <dbReference type="SAM" id="Phobius"/>
    </source>
</evidence>